<reference evidence="4" key="1">
    <citation type="submission" date="2025-08" db="UniProtKB">
        <authorList>
            <consortium name="RefSeq"/>
        </authorList>
    </citation>
    <scope>IDENTIFICATION</scope>
    <source>
        <tissue evidence="4">Gonads</tissue>
    </source>
</reference>
<protein>
    <submittedName>
        <fullName evidence="4">Suppressor protein SRP40</fullName>
    </submittedName>
</protein>
<keyword evidence="3" id="KW-1185">Reference proteome</keyword>
<dbReference type="AlphaFoldDB" id="A0A1S3IIY8"/>
<feature type="domain" description="DZANK-type" evidence="2">
    <location>
        <begin position="12"/>
        <end position="68"/>
    </location>
</feature>
<dbReference type="Proteomes" id="UP000085678">
    <property type="component" value="Unplaced"/>
</dbReference>
<evidence type="ECO:0000313" key="3">
    <source>
        <dbReference type="Proteomes" id="UP000085678"/>
    </source>
</evidence>
<dbReference type="RefSeq" id="XP_013397469.1">
    <property type="nucleotide sequence ID" value="XM_013542015.1"/>
</dbReference>
<evidence type="ECO:0000313" key="4">
    <source>
        <dbReference type="RefSeq" id="XP_013397469.1"/>
    </source>
</evidence>
<sequence length="584" mass="61093">MKCVGPPGGDPCGADLDPGNKFCPNCGTSVKLSTIVECESRTVCTNIIDGRECGATLLPTHNFCPGCGEKKTNGNFRVEKVQGTEINQPTVEVEVMPKRTSDSETPSRPKKIKVDEELHVDMSQVKYPPSMQNKDENMAEEHHHHLRPGCSANDSSQVSGISSGSSKAPVTSSDSRQAPGTPSGSSDEPGKSSGSPLTTGTPSGASQEPGTSNGSSQVTGTSSGSSQATCTPSGLSQTPVTSSDSRQGPGTSSDSSQEPGTSGGSSQVTGISSGSSQEPGKPSGSSQEPGTSGGSLHEPGTSGGSLQEPGTSSGSSQTTGRSVSSSQEPGTSSTSSQFTGTDVTSKDVHEGTLGVSSSDGKRVTSNRNPNTNAGIFTMQHNATSSTSDKEGKVFGEGNKGDISTENDKKTNNTTEQPSTSSLPQENEDVGSPVDEPQRDTQEMATTAESDNRIGGEMINKKNQEPDNYVPATKGNSKKGKNKGKNVNTQKSRNSNEAEISVHFHVIMSPDVAFDQQKDTFVMKLSPEELGGFSFTSGAGGWVLLKERWVCVTSTLYPNSQYFQRLPDGLLKFGNKRAWFCQESW</sequence>
<organism evidence="3 4">
    <name type="scientific">Lingula anatina</name>
    <name type="common">Brachiopod</name>
    <name type="synonym">Lingula unguis</name>
    <dbReference type="NCBI Taxonomy" id="7574"/>
    <lineage>
        <taxon>Eukaryota</taxon>
        <taxon>Metazoa</taxon>
        <taxon>Spiralia</taxon>
        <taxon>Lophotrochozoa</taxon>
        <taxon>Brachiopoda</taxon>
        <taxon>Linguliformea</taxon>
        <taxon>Lingulata</taxon>
        <taxon>Lingulida</taxon>
        <taxon>Linguloidea</taxon>
        <taxon>Lingulidae</taxon>
        <taxon>Lingula</taxon>
    </lineage>
</organism>
<name>A0A1S3IIY8_LINAN</name>
<dbReference type="InParanoid" id="A0A1S3IIY8"/>
<proteinExistence type="predicted"/>
<feature type="compositionally biased region" description="Polar residues" evidence="1">
    <location>
        <begin position="168"/>
        <end position="186"/>
    </location>
</feature>
<evidence type="ECO:0000256" key="1">
    <source>
        <dbReference type="SAM" id="MobiDB-lite"/>
    </source>
</evidence>
<accession>A0A1S3IIY8</accession>
<feature type="compositionally biased region" description="Low complexity" evidence="1">
    <location>
        <begin position="264"/>
        <end position="277"/>
    </location>
</feature>
<feature type="compositionally biased region" description="Basic and acidic residues" evidence="1">
    <location>
        <begin position="449"/>
        <end position="464"/>
    </location>
</feature>
<gene>
    <name evidence="4" type="primary">LOC106164200</name>
</gene>
<feature type="region of interest" description="Disordered" evidence="1">
    <location>
        <begin position="93"/>
        <end position="495"/>
    </location>
</feature>
<feature type="compositionally biased region" description="Basic and acidic residues" evidence="1">
    <location>
        <begin position="133"/>
        <end position="143"/>
    </location>
</feature>
<evidence type="ECO:0000259" key="2">
    <source>
        <dbReference type="Pfam" id="PF12773"/>
    </source>
</evidence>
<dbReference type="InterPro" id="IPR025874">
    <property type="entry name" value="DZR"/>
</dbReference>
<feature type="compositionally biased region" description="Low complexity" evidence="1">
    <location>
        <begin position="191"/>
        <end position="229"/>
    </location>
</feature>
<feature type="compositionally biased region" description="Low complexity" evidence="1">
    <location>
        <begin position="155"/>
        <end position="166"/>
    </location>
</feature>
<feature type="compositionally biased region" description="Polar residues" evidence="1">
    <location>
        <begin position="230"/>
        <end position="259"/>
    </location>
</feature>
<dbReference type="KEGG" id="lak:106164200"/>
<feature type="compositionally biased region" description="Low complexity" evidence="1">
    <location>
        <begin position="310"/>
        <end position="341"/>
    </location>
</feature>
<dbReference type="GeneID" id="106164200"/>
<dbReference type="Pfam" id="PF12773">
    <property type="entry name" value="DZR"/>
    <property type="match status" value="1"/>
</dbReference>
<feature type="compositionally biased region" description="Basic and acidic residues" evidence="1">
    <location>
        <begin position="95"/>
        <end position="120"/>
    </location>
</feature>
<feature type="compositionally biased region" description="Polar residues" evidence="1">
    <location>
        <begin position="354"/>
        <end position="386"/>
    </location>
</feature>